<dbReference type="AlphaFoldDB" id="A0A4Z1CG90"/>
<dbReference type="PANTHER" id="PTHR47505">
    <property type="entry name" value="DNA UTILIZATION PROTEIN YHGH"/>
    <property type="match status" value="1"/>
</dbReference>
<organism evidence="1 2">
    <name type="scientific">Nocardioides eburneiflavus</name>
    <dbReference type="NCBI Taxonomy" id="2518372"/>
    <lineage>
        <taxon>Bacteria</taxon>
        <taxon>Bacillati</taxon>
        <taxon>Actinomycetota</taxon>
        <taxon>Actinomycetes</taxon>
        <taxon>Propionibacteriales</taxon>
        <taxon>Nocardioidaceae</taxon>
        <taxon>Nocardioides</taxon>
    </lineage>
</organism>
<dbReference type="InterPro" id="IPR029057">
    <property type="entry name" value="PRTase-like"/>
</dbReference>
<sequence length="190" mass="20991">MTYSIDAGLESMLHRYKDRGVAWLRRPLASLLTNFLNNHSDCIDDNAHGIDVAMFVPSDNRDRGFNHLDQLVRGVFVGDPIFERFDWSPDAIERDLRTSRPARGELKPGAYSVTPRSVHGQAVLLLDDVWTSGSSASSAAAALKSAGAAHVTVVALGRQLNLSDRRGSTSEVYDDRCSTRWISDECVLCR</sequence>
<dbReference type="Gene3D" id="3.40.50.2020">
    <property type="match status" value="1"/>
</dbReference>
<evidence type="ECO:0000313" key="1">
    <source>
        <dbReference type="EMBL" id="TGN64237.1"/>
    </source>
</evidence>
<dbReference type="EMBL" id="SRRO01000001">
    <property type="protein sequence ID" value="TGN64237.1"/>
    <property type="molecule type" value="Genomic_DNA"/>
</dbReference>
<gene>
    <name evidence="1" type="ORF">EXE59_09940</name>
</gene>
<name>A0A4Z1CG90_9ACTN</name>
<dbReference type="RefSeq" id="WP_135838764.1">
    <property type="nucleotide sequence ID" value="NZ_SRRO01000001.1"/>
</dbReference>
<dbReference type="Proteomes" id="UP000297496">
    <property type="component" value="Unassembled WGS sequence"/>
</dbReference>
<dbReference type="PANTHER" id="PTHR47505:SF1">
    <property type="entry name" value="DNA UTILIZATION PROTEIN YHGH"/>
    <property type="match status" value="1"/>
</dbReference>
<dbReference type="SUPFAM" id="SSF53271">
    <property type="entry name" value="PRTase-like"/>
    <property type="match status" value="1"/>
</dbReference>
<evidence type="ECO:0008006" key="3">
    <source>
        <dbReference type="Google" id="ProtNLM"/>
    </source>
</evidence>
<comment type="caution">
    <text evidence="1">The sequence shown here is derived from an EMBL/GenBank/DDBJ whole genome shotgun (WGS) entry which is preliminary data.</text>
</comment>
<dbReference type="OrthoDB" id="3403421at2"/>
<protein>
    <recommendedName>
        <fullName evidence="3">Phosphoribosyltransferase domain-containing protein</fullName>
    </recommendedName>
</protein>
<accession>A0A4Z1CG90</accession>
<reference evidence="1 2" key="1">
    <citation type="submission" date="2019-04" db="EMBL/GenBank/DDBJ databases">
        <title>Three New Species of Nocardioides, Nocardioides euryhalodurans sp. nov., Nocardioides seonyuensis sp. nov. and Nocardioides eburneoflavus sp. nov. Isolated from Soil.</title>
        <authorList>
            <person name="Roh S.G."/>
            <person name="Lee C."/>
            <person name="Kim M.-K."/>
            <person name="Kim S.B."/>
        </authorList>
    </citation>
    <scope>NUCLEOTIDE SEQUENCE [LARGE SCALE GENOMIC DNA]</scope>
    <source>
        <strain evidence="1 2">MMS17-SY213</strain>
    </source>
</reference>
<keyword evidence="2" id="KW-1185">Reference proteome</keyword>
<dbReference type="InterPro" id="IPR051910">
    <property type="entry name" value="ComF/GntX_DNA_util-trans"/>
</dbReference>
<proteinExistence type="predicted"/>
<evidence type="ECO:0000313" key="2">
    <source>
        <dbReference type="Proteomes" id="UP000297496"/>
    </source>
</evidence>